<dbReference type="EMBL" id="CM056809">
    <property type="protein sequence ID" value="KAJ8650638.1"/>
    <property type="molecule type" value="Genomic_DNA"/>
</dbReference>
<gene>
    <name evidence="1" type="ORF">MRB53_003661</name>
</gene>
<keyword evidence="2" id="KW-1185">Reference proteome</keyword>
<protein>
    <submittedName>
        <fullName evidence="1">Uncharacterized protein</fullName>
    </submittedName>
</protein>
<comment type="caution">
    <text evidence="1">The sequence shown here is derived from an EMBL/GenBank/DDBJ whole genome shotgun (WGS) entry which is preliminary data.</text>
</comment>
<proteinExistence type="predicted"/>
<sequence length="316" mass="34028">MSISLGTPPLEILAGADTGSDLIWTQCLPCESCCEQVAPLFDPSKSSTYRNLSCNSSMCGEVLNLGCSRNRTCKYHIFYGDRSYSTRVLSAETLVMNSSGRGSVNFPNNTFGCGYDNGGFDNLTTGVVALGRGHLSLISQLGPSIGNKFAYCLVPYEQNKSSRMDFGDNAVVSGNGTVYTPLIPTVDPYYSVTLEKISVGHKNITLPCPDEDGENGNTGAIDLQPVPDPSNIGLDLCYEFGKDFKVPPMTFRFDGAEIVLGSMNTLIQVNERVSCFAFSGSDSISIIGNIVQQNFKIGFDLNNMKVAFQPTDCAHG</sequence>
<dbReference type="Proteomes" id="UP001234297">
    <property type="component" value="Chromosome 1"/>
</dbReference>
<reference evidence="1 2" key="1">
    <citation type="journal article" date="2022" name="Hortic Res">
        <title>A haplotype resolved chromosomal level avocado genome allows analysis of novel avocado genes.</title>
        <authorList>
            <person name="Nath O."/>
            <person name="Fletcher S.J."/>
            <person name="Hayward A."/>
            <person name="Shaw L.M."/>
            <person name="Masouleh A.K."/>
            <person name="Furtado A."/>
            <person name="Henry R.J."/>
            <person name="Mitter N."/>
        </authorList>
    </citation>
    <scope>NUCLEOTIDE SEQUENCE [LARGE SCALE GENOMIC DNA]</scope>
    <source>
        <strain evidence="2">cv. Hass</strain>
    </source>
</reference>
<accession>A0ACC2MYW7</accession>
<evidence type="ECO:0000313" key="2">
    <source>
        <dbReference type="Proteomes" id="UP001234297"/>
    </source>
</evidence>
<evidence type="ECO:0000313" key="1">
    <source>
        <dbReference type="EMBL" id="KAJ8650638.1"/>
    </source>
</evidence>
<name>A0ACC2MYW7_PERAE</name>
<organism evidence="1 2">
    <name type="scientific">Persea americana</name>
    <name type="common">Avocado</name>
    <dbReference type="NCBI Taxonomy" id="3435"/>
    <lineage>
        <taxon>Eukaryota</taxon>
        <taxon>Viridiplantae</taxon>
        <taxon>Streptophyta</taxon>
        <taxon>Embryophyta</taxon>
        <taxon>Tracheophyta</taxon>
        <taxon>Spermatophyta</taxon>
        <taxon>Magnoliopsida</taxon>
        <taxon>Magnoliidae</taxon>
        <taxon>Laurales</taxon>
        <taxon>Lauraceae</taxon>
        <taxon>Persea</taxon>
    </lineage>
</organism>